<dbReference type="InterPro" id="IPR014718">
    <property type="entry name" value="GH-type_carb-bd"/>
</dbReference>
<evidence type="ECO:0000256" key="8">
    <source>
        <dbReference type="SAM" id="SignalP"/>
    </source>
</evidence>
<evidence type="ECO:0000256" key="5">
    <source>
        <dbReference type="ARBA" id="ARBA00023295"/>
    </source>
</evidence>
<evidence type="ECO:0000256" key="7">
    <source>
        <dbReference type="RuleBase" id="RU361154"/>
    </source>
</evidence>
<dbReference type="Proteomes" id="UP000316426">
    <property type="component" value="Chromosome"/>
</dbReference>
<dbReference type="Pfam" id="PF02929">
    <property type="entry name" value="Bgal_small_N"/>
    <property type="match status" value="1"/>
</dbReference>
<dbReference type="Pfam" id="PF00703">
    <property type="entry name" value="Glyco_hydro_2"/>
    <property type="match status" value="1"/>
</dbReference>
<dbReference type="Gene3D" id="2.60.120.260">
    <property type="entry name" value="Galactose-binding domain-like"/>
    <property type="match status" value="1"/>
</dbReference>
<feature type="chain" id="PRO_5022218830" description="Beta-galactosidase" evidence="8">
    <location>
        <begin position="20"/>
        <end position="1106"/>
    </location>
</feature>
<dbReference type="InterPro" id="IPR017853">
    <property type="entry name" value="GH"/>
</dbReference>
<dbReference type="GO" id="GO:0005990">
    <property type="term" value="P:lactose catabolic process"/>
    <property type="evidence" value="ECO:0007669"/>
    <property type="project" value="TreeGrafter"/>
</dbReference>
<dbReference type="GO" id="GO:0009341">
    <property type="term" value="C:beta-galactosidase complex"/>
    <property type="evidence" value="ECO:0007669"/>
    <property type="project" value="InterPro"/>
</dbReference>
<dbReference type="RefSeq" id="WP_145112137.1">
    <property type="nucleotide sequence ID" value="NZ_CP036349.1"/>
</dbReference>
<dbReference type="InterPro" id="IPR008979">
    <property type="entry name" value="Galactose-bd-like_sf"/>
</dbReference>
<feature type="signal peptide" evidence="8">
    <location>
        <begin position="1"/>
        <end position="19"/>
    </location>
</feature>
<dbReference type="SUPFAM" id="SSF74650">
    <property type="entry name" value="Galactose mutarotase-like"/>
    <property type="match status" value="1"/>
</dbReference>
<reference evidence="10 11" key="1">
    <citation type="submission" date="2019-02" db="EMBL/GenBank/DDBJ databases">
        <title>Deep-cultivation of Planctomycetes and their phenomic and genomic characterization uncovers novel biology.</title>
        <authorList>
            <person name="Wiegand S."/>
            <person name="Jogler M."/>
            <person name="Boedeker C."/>
            <person name="Pinto D."/>
            <person name="Vollmers J."/>
            <person name="Rivas-Marin E."/>
            <person name="Kohn T."/>
            <person name="Peeters S.H."/>
            <person name="Heuer A."/>
            <person name="Rast P."/>
            <person name="Oberbeckmann S."/>
            <person name="Bunk B."/>
            <person name="Jeske O."/>
            <person name="Meyerdierks A."/>
            <person name="Storesund J.E."/>
            <person name="Kallscheuer N."/>
            <person name="Luecker S."/>
            <person name="Lage O.M."/>
            <person name="Pohl T."/>
            <person name="Merkel B.J."/>
            <person name="Hornburger P."/>
            <person name="Mueller R.-W."/>
            <person name="Bruemmer F."/>
            <person name="Labrenz M."/>
            <person name="Spormann A.M."/>
            <person name="Op den Camp H."/>
            <person name="Overmann J."/>
            <person name="Amann R."/>
            <person name="Jetten M.S.M."/>
            <person name="Mascher T."/>
            <person name="Medema M.H."/>
            <person name="Devos D.P."/>
            <person name="Kaster A.-K."/>
            <person name="Ovreas L."/>
            <person name="Rohde M."/>
            <person name="Galperin M.Y."/>
            <person name="Jogler C."/>
        </authorList>
    </citation>
    <scope>NUCLEOTIDE SEQUENCE [LARGE SCALE GENOMIC DNA]</scope>
    <source>
        <strain evidence="10 11">Spa11</strain>
    </source>
</reference>
<dbReference type="InterPro" id="IPR006101">
    <property type="entry name" value="Glyco_hydro_2"/>
</dbReference>
<keyword evidence="8" id="KW-0732">Signal</keyword>
<dbReference type="InterPro" id="IPR006103">
    <property type="entry name" value="Glyco_hydro_2_cat"/>
</dbReference>
<dbReference type="InterPro" id="IPR023230">
    <property type="entry name" value="Glyco_hydro_2_CS"/>
</dbReference>
<keyword evidence="4 7" id="KW-0378">Hydrolase</keyword>
<dbReference type="Gene3D" id="2.70.98.10">
    <property type="match status" value="1"/>
</dbReference>
<dbReference type="InterPro" id="IPR032312">
    <property type="entry name" value="LacZ_4"/>
</dbReference>
<evidence type="ECO:0000256" key="1">
    <source>
        <dbReference type="ARBA" id="ARBA00001412"/>
    </source>
</evidence>
<feature type="domain" description="Beta galactosidase small chain/" evidence="9">
    <location>
        <begin position="807"/>
        <end position="1080"/>
    </location>
</feature>
<dbReference type="Gene3D" id="3.20.20.80">
    <property type="entry name" value="Glycosidases"/>
    <property type="match status" value="1"/>
</dbReference>
<dbReference type="SUPFAM" id="SSF49303">
    <property type="entry name" value="beta-Galactosidase/glucuronidase domain"/>
    <property type="match status" value="2"/>
</dbReference>
<dbReference type="Pfam" id="PF16353">
    <property type="entry name" value="LacZ_4"/>
    <property type="match status" value="1"/>
</dbReference>
<dbReference type="InterPro" id="IPR004199">
    <property type="entry name" value="B-gal_small/dom_5"/>
</dbReference>
<evidence type="ECO:0000256" key="6">
    <source>
        <dbReference type="ARBA" id="ARBA00032230"/>
    </source>
</evidence>
<evidence type="ECO:0000313" key="11">
    <source>
        <dbReference type="Proteomes" id="UP000316426"/>
    </source>
</evidence>
<dbReference type="GO" id="GO:0004565">
    <property type="term" value="F:beta-galactosidase activity"/>
    <property type="evidence" value="ECO:0007669"/>
    <property type="project" value="UniProtKB-EC"/>
</dbReference>
<accession>A0A518K8E9</accession>
<keyword evidence="5 7" id="KW-0326">Glycosidase</keyword>
<dbReference type="AlphaFoldDB" id="A0A518K8E9"/>
<dbReference type="PRINTS" id="PR00132">
    <property type="entry name" value="GLHYDRLASE2"/>
</dbReference>
<gene>
    <name evidence="10" type="primary">lacZ_1</name>
    <name evidence="10" type="ORF">Spa11_22610</name>
</gene>
<dbReference type="InterPro" id="IPR011013">
    <property type="entry name" value="Gal_mutarotase_sf_dom"/>
</dbReference>
<dbReference type="InterPro" id="IPR006104">
    <property type="entry name" value="Glyco_hydro_2_N"/>
</dbReference>
<dbReference type="InterPro" id="IPR050347">
    <property type="entry name" value="Bact_Beta-galactosidase"/>
</dbReference>
<keyword evidence="11" id="KW-1185">Reference proteome</keyword>
<dbReference type="SUPFAM" id="SSF51445">
    <property type="entry name" value="(Trans)glycosidases"/>
    <property type="match status" value="1"/>
</dbReference>
<name>A0A518K8E9_9BACT</name>
<dbReference type="InterPro" id="IPR013783">
    <property type="entry name" value="Ig-like_fold"/>
</dbReference>
<evidence type="ECO:0000256" key="4">
    <source>
        <dbReference type="ARBA" id="ARBA00022801"/>
    </source>
</evidence>
<dbReference type="KEGG" id="bmei:Spa11_22610"/>
<evidence type="ECO:0000256" key="2">
    <source>
        <dbReference type="ARBA" id="ARBA00007401"/>
    </source>
</evidence>
<dbReference type="EC" id="3.2.1.23" evidence="3 7"/>
<proteinExistence type="inferred from homology"/>
<evidence type="ECO:0000259" key="9">
    <source>
        <dbReference type="SMART" id="SM01038"/>
    </source>
</evidence>
<dbReference type="PANTHER" id="PTHR46323:SF2">
    <property type="entry name" value="BETA-GALACTOSIDASE"/>
    <property type="match status" value="1"/>
</dbReference>
<dbReference type="PANTHER" id="PTHR46323">
    <property type="entry name" value="BETA-GALACTOSIDASE"/>
    <property type="match status" value="1"/>
</dbReference>
<organism evidence="10 11">
    <name type="scientific">Botrimarina mediterranea</name>
    <dbReference type="NCBI Taxonomy" id="2528022"/>
    <lineage>
        <taxon>Bacteria</taxon>
        <taxon>Pseudomonadati</taxon>
        <taxon>Planctomycetota</taxon>
        <taxon>Planctomycetia</taxon>
        <taxon>Pirellulales</taxon>
        <taxon>Lacipirellulaceae</taxon>
        <taxon>Botrimarina</taxon>
    </lineage>
</organism>
<dbReference type="GO" id="GO:0030246">
    <property type="term" value="F:carbohydrate binding"/>
    <property type="evidence" value="ECO:0007669"/>
    <property type="project" value="InterPro"/>
</dbReference>
<evidence type="ECO:0000256" key="3">
    <source>
        <dbReference type="ARBA" id="ARBA00012756"/>
    </source>
</evidence>
<protein>
    <recommendedName>
        <fullName evidence="3 7">Beta-galactosidase</fullName>
        <ecNumber evidence="3 7">3.2.1.23</ecNumber>
    </recommendedName>
    <alternativeName>
        <fullName evidence="6 7">Lactase</fullName>
    </alternativeName>
</protein>
<dbReference type="Pfam" id="PF02836">
    <property type="entry name" value="Glyco_hydro_2_C"/>
    <property type="match status" value="1"/>
</dbReference>
<comment type="catalytic activity">
    <reaction evidence="1 7">
        <text>Hydrolysis of terminal non-reducing beta-D-galactose residues in beta-D-galactosides.</text>
        <dbReference type="EC" id="3.2.1.23"/>
    </reaction>
</comment>
<dbReference type="SMART" id="SM01038">
    <property type="entry name" value="Bgal_small_N"/>
    <property type="match status" value="1"/>
</dbReference>
<dbReference type="SUPFAM" id="SSF49785">
    <property type="entry name" value="Galactose-binding domain-like"/>
    <property type="match status" value="1"/>
</dbReference>
<dbReference type="EMBL" id="CP036349">
    <property type="protein sequence ID" value="QDV74062.1"/>
    <property type="molecule type" value="Genomic_DNA"/>
</dbReference>
<comment type="similarity">
    <text evidence="2 7">Belongs to the glycosyl hydrolase 2 family.</text>
</comment>
<dbReference type="InterPro" id="IPR006102">
    <property type="entry name" value="Ig-like_GH2"/>
</dbReference>
<dbReference type="PROSITE" id="PS00719">
    <property type="entry name" value="GLYCOSYL_HYDROL_F2_1"/>
    <property type="match status" value="1"/>
</dbReference>
<evidence type="ECO:0000313" key="10">
    <source>
        <dbReference type="EMBL" id="QDV74062.1"/>
    </source>
</evidence>
<dbReference type="Pfam" id="PF02837">
    <property type="entry name" value="Glyco_hydro_2_N"/>
    <property type="match status" value="1"/>
</dbReference>
<dbReference type="Gene3D" id="2.60.40.10">
    <property type="entry name" value="Immunoglobulins"/>
    <property type="match status" value="2"/>
</dbReference>
<dbReference type="InterPro" id="IPR036156">
    <property type="entry name" value="Beta-gal/glucu_dom_sf"/>
</dbReference>
<sequence length="1106" mass="123168" precursor="true">MSKLAAILLVLCVGSNARAEKPVWENEQVYHRNRLPARATFWPFASVEAARVGDREVSPLVKSLCGDWRFDWAPTPADAPADSWLNGFPSSSWARLPVPSSWQMHGYGTPIYKSSGYPFRIAPPRVTCEPPSTWTTFKDRNPVGSYWREFETPREWRGKRVFLHFAGVEGAFETWVNGDFVGYSEGSRSPAEFEVTSRLQTGANTIAVRVYRYSDGSYLEDQDMWRLSGIHREVLLVATPAARIADFTVRTDLDSHYRDAQLAIDIKLDADNPLDGWTIRADLFDTEGDAVLAESLQHKAEPILNLTSDAAVLVERTPQRGAGPFGWLHATVKAPRLWTAETPNLYRLVLSLVDDHGSVVQTTGCDVGFRKIESRDGRFLVNGKPIKLRGVNRHEHDPVTGHTLSLESMRRDIELMKRANINAVRTAHYPNDPRWYGLCDRLGMYVLNEADLETHGLRGKLANEPSWAPAFMDRVVRLVERDKNHPSVIGWSLGNESGWAPNFAACAAWTKATDPTRFVHYEGAQGEPDPAAVDVISRFYPRVRNAYLHPDLPQDPAAVERPENARWERLLDIADRRNDSRPILTSEYAHAMGNAVGNLPEYWQEIWSNDRLLGGFLWDWSDQGLLTRTVERKPYIGYGGAFDDEPNHGAFCLNGVVMADRSLTAKYEEVRRVYQPIAIEMVGAHRNEEGVRVALRVTNRRDHVGLDGLIPHWRLDVEGKSIAEGDLPPLSTPQRTTQPLVLTVPFDNTPGERWLRVSFRQPNATAWSPAHWEIAAAQFALPATEVRQVLGKTAEPLEVEETADSVRLKGPRFTARFDRHTATLVSLQYDGAEVLARPFTLQAYRAPTDNDRGFGSWLAKEWTDAGLDRLTVEPVSVAVQSRDVSQTTIATIVEAKTHGGAIRLVTTWRINGAGEIAAECRFQPTGRLPPLPRLGVVTSLVAGLDQLDWFGRGPWESYPDRQAACDIGRYQGVVCEQATPYPRPQETGSHEETRWAAVTDKDGKGLVVAATGDPFAFSALPYTAADLATAKRWVDLKPRAESVLSIDAAQCGLGNSSCGPGVLKRYAVLPVEHTLRFAIAPLSADEDPAVVARRERAAFNSQDQAP</sequence>